<gene>
    <name evidence="2" type="ORF">CRHIZ90672A_00012596</name>
</gene>
<evidence type="ECO:0000313" key="2">
    <source>
        <dbReference type="EMBL" id="CAH0028302.1"/>
    </source>
</evidence>
<dbReference type="AlphaFoldDB" id="A0A9N9YRU9"/>
<dbReference type="PANTHER" id="PTHR33112">
    <property type="entry name" value="DOMAIN PROTEIN, PUTATIVE-RELATED"/>
    <property type="match status" value="1"/>
</dbReference>
<evidence type="ECO:0000259" key="1">
    <source>
        <dbReference type="Pfam" id="PF06985"/>
    </source>
</evidence>
<protein>
    <recommendedName>
        <fullName evidence="1">Heterokaryon incompatibility domain-containing protein</fullName>
    </recommendedName>
</protein>
<name>A0A9N9YRU9_9HYPO</name>
<keyword evidence="3" id="KW-1185">Reference proteome</keyword>
<dbReference type="Pfam" id="PF06985">
    <property type="entry name" value="HET"/>
    <property type="match status" value="1"/>
</dbReference>
<comment type="caution">
    <text evidence="2">The sequence shown here is derived from an EMBL/GenBank/DDBJ whole genome shotgun (WGS) entry which is preliminary data.</text>
</comment>
<organism evidence="2 3">
    <name type="scientific">Clonostachys rhizophaga</name>
    <dbReference type="NCBI Taxonomy" id="160324"/>
    <lineage>
        <taxon>Eukaryota</taxon>
        <taxon>Fungi</taxon>
        <taxon>Dikarya</taxon>
        <taxon>Ascomycota</taxon>
        <taxon>Pezizomycotina</taxon>
        <taxon>Sordariomycetes</taxon>
        <taxon>Hypocreomycetidae</taxon>
        <taxon>Hypocreales</taxon>
        <taxon>Bionectriaceae</taxon>
        <taxon>Clonostachys</taxon>
    </lineage>
</organism>
<dbReference type="OrthoDB" id="5428863at2759"/>
<dbReference type="EMBL" id="CABFNQ020000731">
    <property type="protein sequence ID" value="CAH0028302.1"/>
    <property type="molecule type" value="Genomic_DNA"/>
</dbReference>
<evidence type="ECO:0000313" key="3">
    <source>
        <dbReference type="Proteomes" id="UP000696573"/>
    </source>
</evidence>
<accession>A0A9N9YRU9</accession>
<feature type="domain" description="Heterokaryon incompatibility" evidence="1">
    <location>
        <begin position="252"/>
        <end position="367"/>
    </location>
</feature>
<dbReference type="PANTHER" id="PTHR33112:SF1">
    <property type="entry name" value="HETEROKARYON INCOMPATIBILITY DOMAIN-CONTAINING PROTEIN"/>
    <property type="match status" value="1"/>
</dbReference>
<sequence>MLQTKDMEQFSSIDHDCTPTADSCKGWDDLTHVMECLEPEYPHIDPERFNYGFGAEDDISIDKPKGAVDSDQDLGSLNYRPLDQYSSSMTCILCLRIEEAIRVSISPISRIEVGLWRPFRVLSGTFLCEHREAITAEDLRMEKNGDKQSVRLILPVCVKSQASGTAGMLFKTLLVGLEFHYAHSRYELEGITTWDCSRLDPGIVKQFVENCREHHGSDCNELLWAAKIPRFLRVIDTKNWCVQPAPEEPFEYLALSYVWGAPTEAQSQKDIKVLRLDTTTLAELEQKGSLRKYSIPEVILDAITLCADLGYQYLWVDRLCIIQDEGNHKHSQINAMDSIYHMATLTIVSLGGCSSEGLPGVSSRPRDTLLMSNLSDGAFSLMENTRMLLRPQYTIRSLLRSGINEAGPIKRKSCPGGTYMWTKMTFTSTVSTRYLNRIPDGCATITYTQIRIGLITWATATTQGLEKSLEYLTLLEQL</sequence>
<dbReference type="InterPro" id="IPR010730">
    <property type="entry name" value="HET"/>
</dbReference>
<proteinExistence type="predicted"/>
<dbReference type="Proteomes" id="UP000696573">
    <property type="component" value="Unassembled WGS sequence"/>
</dbReference>
<reference evidence="2" key="1">
    <citation type="submission" date="2021-10" db="EMBL/GenBank/DDBJ databases">
        <authorList>
            <person name="Piombo E."/>
        </authorList>
    </citation>
    <scope>NUCLEOTIDE SEQUENCE</scope>
</reference>